<proteinExistence type="predicted"/>
<dbReference type="EMBL" id="JBJJXI010000087">
    <property type="protein sequence ID" value="KAL3394888.1"/>
    <property type="molecule type" value="Genomic_DNA"/>
</dbReference>
<sequence>MLTTGPPSIAYIFSPCRTPLQWAVANVKPYTVESLLNHGADLSSFVLLPENEFTTRCDTDIDYLKYFKFSKASGALAILESLEKRGYKVDDYALIIMKIFSSIKLFEKSTYLQTRWYDDEKFASRAKKLKILPRISRRDYNDISEVEKAKIETAMTPSLSLYDLMRLEPKEAIKILTYWDYHDLVRSKELRRLPEEVMLHLYEKVPRVFCRRWALEYFFELIHYRLPILCCYNIIDQLMNEDLCNICFATTGQDPYSFSFLQPSVMTMEVV</sequence>
<keyword evidence="2" id="KW-1185">Reference proteome</keyword>
<name>A0ABD2WPK2_9HYME</name>
<dbReference type="Proteomes" id="UP001627154">
    <property type="component" value="Unassembled WGS sequence"/>
</dbReference>
<protein>
    <recommendedName>
        <fullName evidence="3">SOCS box domain-containing protein</fullName>
    </recommendedName>
</protein>
<evidence type="ECO:0000313" key="2">
    <source>
        <dbReference type="Proteomes" id="UP001627154"/>
    </source>
</evidence>
<gene>
    <name evidence="1" type="ORF">TKK_010885</name>
</gene>
<comment type="caution">
    <text evidence="1">The sequence shown here is derived from an EMBL/GenBank/DDBJ whole genome shotgun (WGS) entry which is preliminary data.</text>
</comment>
<dbReference type="AlphaFoldDB" id="A0ABD2WPK2"/>
<evidence type="ECO:0000313" key="1">
    <source>
        <dbReference type="EMBL" id="KAL3394888.1"/>
    </source>
</evidence>
<organism evidence="1 2">
    <name type="scientific">Trichogramma kaykai</name>
    <dbReference type="NCBI Taxonomy" id="54128"/>
    <lineage>
        <taxon>Eukaryota</taxon>
        <taxon>Metazoa</taxon>
        <taxon>Ecdysozoa</taxon>
        <taxon>Arthropoda</taxon>
        <taxon>Hexapoda</taxon>
        <taxon>Insecta</taxon>
        <taxon>Pterygota</taxon>
        <taxon>Neoptera</taxon>
        <taxon>Endopterygota</taxon>
        <taxon>Hymenoptera</taxon>
        <taxon>Apocrita</taxon>
        <taxon>Proctotrupomorpha</taxon>
        <taxon>Chalcidoidea</taxon>
        <taxon>Trichogrammatidae</taxon>
        <taxon>Trichogramma</taxon>
    </lineage>
</organism>
<evidence type="ECO:0008006" key="3">
    <source>
        <dbReference type="Google" id="ProtNLM"/>
    </source>
</evidence>
<reference evidence="1 2" key="1">
    <citation type="journal article" date="2024" name="bioRxiv">
        <title>A reference genome for Trichogramma kaykai: A tiny desert-dwelling parasitoid wasp with competing sex-ratio distorters.</title>
        <authorList>
            <person name="Culotta J."/>
            <person name="Lindsey A.R."/>
        </authorList>
    </citation>
    <scope>NUCLEOTIDE SEQUENCE [LARGE SCALE GENOMIC DNA]</scope>
    <source>
        <strain evidence="1 2">KSX58</strain>
    </source>
</reference>
<accession>A0ABD2WPK2</accession>